<dbReference type="PROSITE" id="PS00330">
    <property type="entry name" value="HEMOLYSIN_CALCIUM"/>
    <property type="match status" value="7"/>
</dbReference>
<sequence>MEEKLILGLPDDGQAAVAPANRFRLAADKGADRRIYSLPLLFGVLGAVLGSGKDKPEPAHEQKAAGPEPVEPPAPEATNLAAIDDVAAFLRDMTDELMASTSGVIRKRHVASVRLSFEDLPLPRNPNLADTVMRAFNANDNDGRIGINGESFHFPNPGRARHGGGGHGGGRGRGPGDTGGRDGDGHDGGPLPGGPGQHGGNGGDGGDDDDDETRANRLPVSLGRNVLANGLVNLSMLIFLDDLLAKTYDPDGDELSVRNLTASSGAITAYGDGVWLYTPARGVSGPVTFTYQVSDGKGSIVTQSSLSLLKAPPHEIAGTDGDDRLLGTPDNDIISLKDGDDFVHAREGRDVVFAGSGDDTVFGGDGDDLIHGEAGNDRLFGGLGNDVLFGGEGNDDLFGDEGNDSLIGEGGHDRLFGGAGNDHLMGDDGDDQLFGEAGDDLLEGGAGNDLLTGGLGKDVALGGAGNDSFRVGLLSEDLRQEAAASTGTSTSTSDGNDTYVGGEGSDTYDAGGATAAVNVDLASGTATGTDIGSDSLDGIENVIGSGDDDTISGDGGGNHLQGGAGDDELAGKAGDDLIEGGAGDDALTGGLGTDVALGGAGDDTFRVGLLGEDLPQQAAGTPVSDGNDTYVGGEGSDTYDASGATSAVDVDLASGTATGADIGSDSLDGIENVIGSAGDDTIGGDAADNCLEGGAGDDQMTAGAGDDTVIGGDGADQITGGAGDDQMTGGAGDDVVSGGAGDDVVIVLGPPAASGLDAGSHDGNDVYDGGAGCDTLDLSALVKMVIADIEAGYAEGEEIGRDTILGFETIHGGSGDDRFSGGSGTDILYGGGGDDQVAGRSGDDHLVGGDGDDRLDGGSGDDVFIVLARSGNGGDDGDDRMDGGSGSDCYDASATVLGVVIDLERGEASGAEIGDDALLDVENASCGSGDDTIIASAKVNVLVGGDGDDVFVFQSVASLANDGAGHDEILDFGVGDRIDLSALGQYGTLTFAGLQIDGDTPQIGSVTFIYEALGDDTRTVVRTIVDLDHDDDLQILLRGHHELTAEDFILAAIEPGQVTVDSQTMGQA</sequence>
<feature type="compositionally biased region" description="Gly residues" evidence="8">
    <location>
        <begin position="821"/>
        <end position="834"/>
    </location>
</feature>
<feature type="region of interest" description="Disordered" evidence="8">
    <location>
        <begin position="526"/>
        <end position="572"/>
    </location>
</feature>
<dbReference type="PRINTS" id="PR00313">
    <property type="entry name" value="CABNDNGRPT"/>
</dbReference>
<feature type="compositionally biased region" description="Gly residues" evidence="8">
    <location>
        <begin position="165"/>
        <end position="178"/>
    </location>
</feature>
<feature type="region of interest" description="Disordered" evidence="8">
    <location>
        <begin position="147"/>
        <end position="215"/>
    </location>
</feature>
<gene>
    <name evidence="10" type="ORF">B5K06_21985</name>
</gene>
<protein>
    <submittedName>
        <fullName evidence="10">Hemolysin-type calcium-binding protein</fullName>
    </submittedName>
</protein>
<dbReference type="OrthoDB" id="8249199at2"/>
<dbReference type="InterPro" id="IPR050557">
    <property type="entry name" value="RTX_toxin/Mannuronan_C5-epim"/>
</dbReference>
<dbReference type="InterPro" id="IPR041690">
    <property type="entry name" value="Cadherin_5"/>
</dbReference>
<feature type="region of interest" description="Disordered" evidence="8">
    <location>
        <begin position="52"/>
        <end position="74"/>
    </location>
</feature>
<dbReference type="EMBL" id="NAAC01000026">
    <property type="protein sequence ID" value="RDJ07008.1"/>
    <property type="molecule type" value="Genomic_DNA"/>
</dbReference>
<dbReference type="GO" id="GO:0016020">
    <property type="term" value="C:membrane"/>
    <property type="evidence" value="ECO:0007669"/>
    <property type="project" value="UniProtKB-SubCell"/>
</dbReference>
<feature type="region of interest" description="Disordered" evidence="8">
    <location>
        <begin position="815"/>
        <end position="859"/>
    </location>
</feature>
<dbReference type="Gene3D" id="2.60.40.3440">
    <property type="match status" value="1"/>
</dbReference>
<dbReference type="PANTHER" id="PTHR38340:SF1">
    <property type="entry name" value="S-LAYER PROTEIN"/>
    <property type="match status" value="1"/>
</dbReference>
<dbReference type="PANTHER" id="PTHR38340">
    <property type="entry name" value="S-LAYER PROTEIN"/>
    <property type="match status" value="1"/>
</dbReference>
<feature type="compositionally biased region" description="Basic and acidic residues" evidence="8">
    <location>
        <begin position="52"/>
        <end position="63"/>
    </location>
</feature>
<evidence type="ECO:0000313" key="11">
    <source>
        <dbReference type="Proteomes" id="UP000254939"/>
    </source>
</evidence>
<dbReference type="SUPFAM" id="SSF51120">
    <property type="entry name" value="beta-Roll"/>
    <property type="match status" value="5"/>
</dbReference>
<dbReference type="RefSeq" id="WP_114714711.1">
    <property type="nucleotide sequence ID" value="NZ_KZ857264.1"/>
</dbReference>
<evidence type="ECO:0000256" key="4">
    <source>
        <dbReference type="ARBA" id="ARBA00022656"/>
    </source>
</evidence>
<keyword evidence="6" id="KW-0843">Virulence</keyword>
<dbReference type="Pfam" id="PF17892">
    <property type="entry name" value="Cadherin_5"/>
    <property type="match status" value="1"/>
</dbReference>
<evidence type="ECO:0000256" key="3">
    <source>
        <dbReference type="ARBA" id="ARBA00022525"/>
    </source>
</evidence>
<name>A0A370KK05_9HYPH</name>
<accession>A0A370KK05</accession>
<dbReference type="GO" id="GO:0005509">
    <property type="term" value="F:calcium ion binding"/>
    <property type="evidence" value="ECO:0007669"/>
    <property type="project" value="InterPro"/>
</dbReference>
<organism evidence="10 11">
    <name type="scientific">Rhizobium grahamii</name>
    <dbReference type="NCBI Taxonomy" id="1120045"/>
    <lineage>
        <taxon>Bacteria</taxon>
        <taxon>Pseudomonadati</taxon>
        <taxon>Pseudomonadota</taxon>
        <taxon>Alphaproteobacteria</taxon>
        <taxon>Hyphomicrobiales</taxon>
        <taxon>Rhizobiaceae</taxon>
        <taxon>Rhizobium/Agrobacterium group</taxon>
        <taxon>Rhizobium</taxon>
    </lineage>
</organism>
<dbReference type="Pfam" id="PF00353">
    <property type="entry name" value="HemolysinCabind"/>
    <property type="match status" value="12"/>
</dbReference>
<evidence type="ECO:0000256" key="2">
    <source>
        <dbReference type="ARBA" id="ARBA00004613"/>
    </source>
</evidence>
<feature type="compositionally biased region" description="Basic and acidic residues" evidence="8">
    <location>
        <begin position="841"/>
        <end position="856"/>
    </location>
</feature>
<comment type="subcellular location">
    <subcellularLocation>
        <location evidence="1">Membrane</location>
    </subcellularLocation>
    <subcellularLocation>
        <location evidence="2">Secreted</location>
    </subcellularLocation>
</comment>
<dbReference type="InterPro" id="IPR018511">
    <property type="entry name" value="Hemolysin-typ_Ca-bd_CS"/>
</dbReference>
<dbReference type="InterPro" id="IPR011049">
    <property type="entry name" value="Serralysin-like_metalloprot_C"/>
</dbReference>
<evidence type="ECO:0000256" key="8">
    <source>
        <dbReference type="SAM" id="MobiDB-lite"/>
    </source>
</evidence>
<keyword evidence="5" id="KW-0677">Repeat</keyword>
<dbReference type="Proteomes" id="UP000254939">
    <property type="component" value="Unassembled WGS sequence"/>
</dbReference>
<evidence type="ECO:0000256" key="1">
    <source>
        <dbReference type="ARBA" id="ARBA00004370"/>
    </source>
</evidence>
<feature type="compositionally biased region" description="Gly residues" evidence="8">
    <location>
        <begin position="188"/>
        <end position="204"/>
    </location>
</feature>
<evidence type="ECO:0000313" key="10">
    <source>
        <dbReference type="EMBL" id="RDJ07008.1"/>
    </source>
</evidence>
<keyword evidence="4" id="KW-0800">Toxin</keyword>
<keyword evidence="7" id="KW-0472">Membrane</keyword>
<dbReference type="GO" id="GO:0090729">
    <property type="term" value="F:toxin activity"/>
    <property type="evidence" value="ECO:0007669"/>
    <property type="project" value="UniProtKB-KW"/>
</dbReference>
<evidence type="ECO:0000259" key="9">
    <source>
        <dbReference type="Pfam" id="PF17892"/>
    </source>
</evidence>
<keyword evidence="3" id="KW-0964">Secreted</keyword>
<dbReference type="Gene3D" id="2.150.10.10">
    <property type="entry name" value="Serralysin-like metalloprotease, C-terminal"/>
    <property type="match status" value="6"/>
</dbReference>
<evidence type="ECO:0000256" key="6">
    <source>
        <dbReference type="ARBA" id="ARBA00023026"/>
    </source>
</evidence>
<dbReference type="InterPro" id="IPR003995">
    <property type="entry name" value="RTX_toxin_determinant-A"/>
</dbReference>
<feature type="region of interest" description="Disordered" evidence="8">
    <location>
        <begin position="482"/>
        <end position="505"/>
    </location>
</feature>
<feature type="compositionally biased region" description="Gly residues" evidence="8">
    <location>
        <begin position="553"/>
        <end position="564"/>
    </location>
</feature>
<feature type="compositionally biased region" description="Low complexity" evidence="8">
    <location>
        <begin position="482"/>
        <end position="493"/>
    </location>
</feature>
<comment type="caution">
    <text evidence="10">The sequence shown here is derived from an EMBL/GenBank/DDBJ whole genome shotgun (WGS) entry which is preliminary data.</text>
</comment>
<dbReference type="GO" id="GO:0005576">
    <property type="term" value="C:extracellular region"/>
    <property type="evidence" value="ECO:0007669"/>
    <property type="project" value="UniProtKB-SubCell"/>
</dbReference>
<dbReference type="InterPro" id="IPR001343">
    <property type="entry name" value="Hemolysn_Ca-bd"/>
</dbReference>
<dbReference type="PRINTS" id="PR01488">
    <property type="entry name" value="RTXTOXINA"/>
</dbReference>
<feature type="domain" description="Cadherin-like" evidence="9">
    <location>
        <begin position="216"/>
        <end position="304"/>
    </location>
</feature>
<evidence type="ECO:0000256" key="7">
    <source>
        <dbReference type="ARBA" id="ARBA00023136"/>
    </source>
</evidence>
<proteinExistence type="predicted"/>
<dbReference type="AlphaFoldDB" id="A0A370KK05"/>
<evidence type="ECO:0000256" key="5">
    <source>
        <dbReference type="ARBA" id="ARBA00022737"/>
    </source>
</evidence>
<reference evidence="10 11" key="1">
    <citation type="submission" date="2017-03" db="EMBL/GenBank/DDBJ databases">
        <title>Genome analysis of Rhizobial strains effectives or ineffectives for nitrogen fixation isolated from bean seeds.</title>
        <authorList>
            <person name="Peralta H."/>
            <person name="Aguilar-Vera A."/>
            <person name="Mora Y."/>
            <person name="Vargas-Lagunas C."/>
            <person name="Girard L."/>
            <person name="Mora J."/>
        </authorList>
    </citation>
    <scope>NUCLEOTIDE SEQUENCE [LARGE SCALE GENOMIC DNA]</scope>
    <source>
        <strain evidence="10 11">CCGM3</strain>
    </source>
</reference>